<dbReference type="Proteomes" id="UP000054928">
    <property type="component" value="Unassembled WGS sequence"/>
</dbReference>
<sequence length="57" mass="6940">MDGIFMMNCRLKAESNYFASTYTNLYQPRGLLEKEVEFNKYKQIFGQWGMYKECFYL</sequence>
<evidence type="ECO:0000313" key="2">
    <source>
        <dbReference type="Proteomes" id="UP000054928"/>
    </source>
</evidence>
<proteinExistence type="predicted"/>
<accession>A0A0P1AAW4</accession>
<dbReference type="RefSeq" id="XP_024574134.1">
    <property type="nucleotide sequence ID" value="XM_024723126.1"/>
</dbReference>
<dbReference type="AlphaFoldDB" id="A0A0P1AAW4"/>
<organism evidence="1 2">
    <name type="scientific">Plasmopara halstedii</name>
    <name type="common">Downy mildew of sunflower</name>
    <dbReference type="NCBI Taxonomy" id="4781"/>
    <lineage>
        <taxon>Eukaryota</taxon>
        <taxon>Sar</taxon>
        <taxon>Stramenopiles</taxon>
        <taxon>Oomycota</taxon>
        <taxon>Peronosporomycetes</taxon>
        <taxon>Peronosporales</taxon>
        <taxon>Peronosporaceae</taxon>
        <taxon>Plasmopara</taxon>
    </lineage>
</organism>
<dbReference type="GeneID" id="36400875"/>
<dbReference type="EMBL" id="CCYD01000290">
    <property type="protein sequence ID" value="CEG37765.1"/>
    <property type="molecule type" value="Genomic_DNA"/>
</dbReference>
<evidence type="ECO:0000313" key="1">
    <source>
        <dbReference type="EMBL" id="CEG37765.1"/>
    </source>
</evidence>
<name>A0A0P1AAW4_PLAHL</name>
<protein>
    <submittedName>
        <fullName evidence="1">Uncharacterized protein</fullName>
    </submittedName>
</protein>
<keyword evidence="2" id="KW-1185">Reference proteome</keyword>
<reference evidence="2" key="1">
    <citation type="submission" date="2014-09" db="EMBL/GenBank/DDBJ databases">
        <authorList>
            <person name="Sharma Rahul"/>
            <person name="Thines Marco"/>
        </authorList>
    </citation>
    <scope>NUCLEOTIDE SEQUENCE [LARGE SCALE GENOMIC DNA]</scope>
</reference>